<dbReference type="PANTHER" id="PTHR13748">
    <property type="entry name" value="COBW-RELATED"/>
    <property type="match status" value="1"/>
</dbReference>
<dbReference type="Pfam" id="PF02492">
    <property type="entry name" value="cobW"/>
    <property type="match status" value="1"/>
</dbReference>
<dbReference type="Pfam" id="PF07683">
    <property type="entry name" value="CobW_C"/>
    <property type="match status" value="1"/>
</dbReference>
<dbReference type="EMBL" id="JABEZU010000001">
    <property type="protein sequence ID" value="NOV95499.1"/>
    <property type="molecule type" value="Genomic_DNA"/>
</dbReference>
<dbReference type="InterPro" id="IPR036627">
    <property type="entry name" value="CobW-likC_sf"/>
</dbReference>
<organism evidence="7 8">
    <name type="scientific">Isoptericola halotolerans</name>
    <dbReference type="NCBI Taxonomy" id="300560"/>
    <lineage>
        <taxon>Bacteria</taxon>
        <taxon>Bacillati</taxon>
        <taxon>Actinomycetota</taxon>
        <taxon>Actinomycetes</taxon>
        <taxon>Micrococcales</taxon>
        <taxon>Promicromonosporaceae</taxon>
        <taxon>Isoptericola</taxon>
    </lineage>
</organism>
<dbReference type="SUPFAM" id="SSF90002">
    <property type="entry name" value="Hypothetical protein YjiA, C-terminal domain"/>
    <property type="match status" value="1"/>
</dbReference>
<dbReference type="InterPro" id="IPR027417">
    <property type="entry name" value="P-loop_NTPase"/>
</dbReference>
<dbReference type="Gene3D" id="3.40.50.300">
    <property type="entry name" value="P-loop containing nucleotide triphosphate hydrolases"/>
    <property type="match status" value="1"/>
</dbReference>
<evidence type="ECO:0000259" key="6">
    <source>
        <dbReference type="SMART" id="SM00833"/>
    </source>
</evidence>
<keyword evidence="8" id="KW-1185">Reference proteome</keyword>
<dbReference type="PANTHER" id="PTHR13748:SF62">
    <property type="entry name" value="COBW DOMAIN-CONTAINING PROTEIN"/>
    <property type="match status" value="1"/>
</dbReference>
<keyword evidence="3" id="KW-0143">Chaperone</keyword>
<protein>
    <submittedName>
        <fullName evidence="7">G3E family GTPase</fullName>
    </submittedName>
</protein>
<keyword evidence="1" id="KW-0547">Nucleotide-binding</keyword>
<proteinExistence type="inferred from homology"/>
<dbReference type="InterPro" id="IPR003495">
    <property type="entry name" value="CobW/HypB/UreG_nucleotide-bd"/>
</dbReference>
<evidence type="ECO:0000256" key="5">
    <source>
        <dbReference type="ARBA" id="ARBA00049117"/>
    </source>
</evidence>
<evidence type="ECO:0000256" key="2">
    <source>
        <dbReference type="ARBA" id="ARBA00022801"/>
    </source>
</evidence>
<evidence type="ECO:0000256" key="3">
    <source>
        <dbReference type="ARBA" id="ARBA00023186"/>
    </source>
</evidence>
<dbReference type="InterPro" id="IPR011629">
    <property type="entry name" value="CobW-like_C"/>
</dbReference>
<dbReference type="Proteomes" id="UP000757540">
    <property type="component" value="Unassembled WGS sequence"/>
</dbReference>
<comment type="catalytic activity">
    <reaction evidence="5">
        <text>GTP + H2O = GDP + phosphate + H(+)</text>
        <dbReference type="Rhea" id="RHEA:19669"/>
        <dbReference type="ChEBI" id="CHEBI:15377"/>
        <dbReference type="ChEBI" id="CHEBI:15378"/>
        <dbReference type="ChEBI" id="CHEBI:37565"/>
        <dbReference type="ChEBI" id="CHEBI:43474"/>
        <dbReference type="ChEBI" id="CHEBI:58189"/>
    </reaction>
    <physiologicalReaction direction="left-to-right" evidence="5">
        <dbReference type="Rhea" id="RHEA:19670"/>
    </physiologicalReaction>
</comment>
<keyword evidence="2" id="KW-0378">Hydrolase</keyword>
<comment type="similarity">
    <text evidence="4">Belongs to the SIMIBI class G3E GTPase family. ZNG1 subfamily.</text>
</comment>
<sequence length="339" mass="35881">MRSDPRKVPVVVLAGHLGAGKTTLLNHLLTRPGARVGVVVNDFGDIDVDAGLVTGQIDEPAAISGGCLCCLPDAGGLDDALEVLTAPRRGLDVVLVEASGIADPVTLARLVRFSGVERVRPGGVVDVIDAGEHFETVDTGADPPVRHAAASLVVVNKLDLLAPDEREATFARIGERVRGRNPRAHVVATDHGRIDPDLVYDAALDEDPPDQLPLAALLREERTQHHVHADAVSVPAQGPVSPSRLVDLLEDPPPGVYRMKGHVAVRTTRGVRTYLVNVVGRSVHVASAAAPPAGEGVVAIGMHLDTTAVREQVADALATRDVPDARGFSRLQRHRRLSR</sequence>
<feature type="domain" description="CobW C-terminal" evidence="6">
    <location>
        <begin position="229"/>
        <end position="317"/>
    </location>
</feature>
<evidence type="ECO:0000313" key="7">
    <source>
        <dbReference type="EMBL" id="NOV95499.1"/>
    </source>
</evidence>
<dbReference type="Gene3D" id="3.30.1220.10">
    <property type="entry name" value="CobW-like, C-terminal domain"/>
    <property type="match status" value="1"/>
</dbReference>
<dbReference type="SUPFAM" id="SSF52540">
    <property type="entry name" value="P-loop containing nucleoside triphosphate hydrolases"/>
    <property type="match status" value="1"/>
</dbReference>
<reference evidence="7 8" key="1">
    <citation type="submission" date="2020-05" db="EMBL/GenBank/DDBJ databases">
        <title>Genomic Encyclopedia of Type Strains, Phase III (KMG-III): the genomes of soil and plant-associated and newly described type strains.</title>
        <authorList>
            <person name="Whitman W."/>
        </authorList>
    </citation>
    <scope>NUCLEOTIDE SEQUENCE [LARGE SCALE GENOMIC DNA]</scope>
    <source>
        <strain evidence="7 8">KCTC 19046</strain>
    </source>
</reference>
<comment type="caution">
    <text evidence="7">The sequence shown here is derived from an EMBL/GenBank/DDBJ whole genome shotgun (WGS) entry which is preliminary data.</text>
</comment>
<dbReference type="RefSeq" id="WP_171781790.1">
    <property type="nucleotide sequence ID" value="NZ_BAAAML010000002.1"/>
</dbReference>
<name>A0ABX1ZYH0_9MICO</name>
<dbReference type="InterPro" id="IPR051316">
    <property type="entry name" value="Zinc-reg_GTPase_activator"/>
</dbReference>
<accession>A0ABX1ZYH0</accession>
<evidence type="ECO:0000256" key="1">
    <source>
        <dbReference type="ARBA" id="ARBA00022741"/>
    </source>
</evidence>
<evidence type="ECO:0000313" key="8">
    <source>
        <dbReference type="Proteomes" id="UP000757540"/>
    </source>
</evidence>
<evidence type="ECO:0000256" key="4">
    <source>
        <dbReference type="ARBA" id="ARBA00034320"/>
    </source>
</evidence>
<dbReference type="SMART" id="SM00833">
    <property type="entry name" value="CobW_C"/>
    <property type="match status" value="1"/>
</dbReference>
<gene>
    <name evidence="7" type="ORF">HDG69_000052</name>
</gene>